<reference evidence="1 2" key="1">
    <citation type="submission" date="2015-04" db="EMBL/GenBank/DDBJ databases">
        <authorList>
            <person name="Syromyatnikov M.Y."/>
            <person name="Popov V.N."/>
        </authorList>
    </citation>
    <scope>NUCLEOTIDE SEQUENCE [LARGE SCALE GENOMIC DNA]</scope>
    <source>
        <strain evidence="1">WF-38-12</strain>
    </source>
</reference>
<dbReference type="EMBL" id="CVMT01000008">
    <property type="protein sequence ID" value="CRG90813.1"/>
    <property type="molecule type" value="Genomic_DNA"/>
</dbReference>
<name>A0A0U1M5G3_TALIS</name>
<organism evidence="1 2">
    <name type="scientific">Talaromyces islandicus</name>
    <name type="common">Penicillium islandicum</name>
    <dbReference type="NCBI Taxonomy" id="28573"/>
    <lineage>
        <taxon>Eukaryota</taxon>
        <taxon>Fungi</taxon>
        <taxon>Dikarya</taxon>
        <taxon>Ascomycota</taxon>
        <taxon>Pezizomycotina</taxon>
        <taxon>Eurotiomycetes</taxon>
        <taxon>Eurotiomycetidae</taxon>
        <taxon>Eurotiales</taxon>
        <taxon>Trichocomaceae</taxon>
        <taxon>Talaromyces</taxon>
        <taxon>Talaromyces sect. Islandici</taxon>
    </lineage>
</organism>
<gene>
    <name evidence="1" type="ORF">PISL3812_07859</name>
</gene>
<proteinExistence type="predicted"/>
<sequence length="141" mass="15702">MAPPGSSPPSEAASDPPSTRRVMPIEEHIQHHMLVGNIPPLHGWLYDTFPMIEDSVLAHIRTVVGHDKMLGATVRIWNLDATWLAIVGVILLENISRDWVALDSDIEAIIRNKLREEDPLLDWGSVTVTYQLLSASTAHRV</sequence>
<evidence type="ECO:0000313" key="1">
    <source>
        <dbReference type="EMBL" id="CRG90813.1"/>
    </source>
</evidence>
<dbReference type="Proteomes" id="UP000054383">
    <property type="component" value="Unassembled WGS sequence"/>
</dbReference>
<evidence type="ECO:0000313" key="2">
    <source>
        <dbReference type="Proteomes" id="UP000054383"/>
    </source>
</evidence>
<accession>A0A0U1M5G3</accession>
<protein>
    <submittedName>
        <fullName evidence="1">Uncharacterized protein</fullName>
    </submittedName>
</protein>
<keyword evidence="2" id="KW-1185">Reference proteome</keyword>
<dbReference type="AlphaFoldDB" id="A0A0U1M5G3"/>